<evidence type="ECO:0000313" key="2">
    <source>
        <dbReference type="Proteomes" id="UP000789860"/>
    </source>
</evidence>
<protein>
    <submittedName>
        <fullName evidence="1">1686_t:CDS:1</fullName>
    </submittedName>
</protein>
<dbReference type="EMBL" id="CAJVPM010000957">
    <property type="protein sequence ID" value="CAG8456160.1"/>
    <property type="molecule type" value="Genomic_DNA"/>
</dbReference>
<reference evidence="1" key="1">
    <citation type="submission" date="2021-06" db="EMBL/GenBank/DDBJ databases">
        <authorList>
            <person name="Kallberg Y."/>
            <person name="Tangrot J."/>
            <person name="Rosling A."/>
        </authorList>
    </citation>
    <scope>NUCLEOTIDE SEQUENCE</scope>
    <source>
        <strain evidence="1">AU212A</strain>
    </source>
</reference>
<proteinExistence type="predicted"/>
<dbReference type="Proteomes" id="UP000789860">
    <property type="component" value="Unassembled WGS sequence"/>
</dbReference>
<evidence type="ECO:0000313" key="1">
    <source>
        <dbReference type="EMBL" id="CAG8456160.1"/>
    </source>
</evidence>
<sequence>MLEQIFLQENIYTKDRITANDMHKRLKEFADNTTRTALDSNLDNDSSM</sequence>
<feature type="non-terminal residue" evidence="1">
    <location>
        <position position="48"/>
    </location>
</feature>
<comment type="caution">
    <text evidence="1">The sequence shown here is derived from an EMBL/GenBank/DDBJ whole genome shotgun (WGS) entry which is preliminary data.</text>
</comment>
<accession>A0ACA9K712</accession>
<keyword evidence="2" id="KW-1185">Reference proteome</keyword>
<gene>
    <name evidence="1" type="ORF">SCALOS_LOCUS1408</name>
</gene>
<organism evidence="1 2">
    <name type="scientific">Scutellospora calospora</name>
    <dbReference type="NCBI Taxonomy" id="85575"/>
    <lineage>
        <taxon>Eukaryota</taxon>
        <taxon>Fungi</taxon>
        <taxon>Fungi incertae sedis</taxon>
        <taxon>Mucoromycota</taxon>
        <taxon>Glomeromycotina</taxon>
        <taxon>Glomeromycetes</taxon>
        <taxon>Diversisporales</taxon>
        <taxon>Gigasporaceae</taxon>
        <taxon>Scutellospora</taxon>
    </lineage>
</organism>
<name>A0ACA9K712_9GLOM</name>